<accession>A0ACC1HK29</accession>
<dbReference type="EC" id="1.15.1.1" evidence="1"/>
<reference evidence="1" key="1">
    <citation type="submission" date="2022-06" db="EMBL/GenBank/DDBJ databases">
        <title>Phylogenomic reconstructions and comparative analyses of Kickxellomycotina fungi.</title>
        <authorList>
            <person name="Reynolds N.K."/>
            <person name="Stajich J.E."/>
            <person name="Barry K."/>
            <person name="Grigoriev I.V."/>
            <person name="Crous P."/>
            <person name="Smith M.E."/>
        </authorList>
    </citation>
    <scope>NUCLEOTIDE SEQUENCE</scope>
    <source>
        <strain evidence="1">RSA 2271</strain>
    </source>
</reference>
<dbReference type="Proteomes" id="UP001145114">
    <property type="component" value="Unassembled WGS sequence"/>
</dbReference>
<keyword evidence="2" id="KW-1185">Reference proteome</keyword>
<proteinExistence type="predicted"/>
<keyword evidence="1" id="KW-0560">Oxidoreductase</keyword>
<sequence length="248" mass="27226">MLRLTVKNLTRGLAASSVLVGRSAATDAAAACANVTAIRAKHTLPDLPYPYNALEPVISEQIMRLHHTKHHQAYVNGLNTAEEQLAKAQAAKDVPSIARLQQLIRFNAGGHVNHSIFWKNLISIKEGGGVLPDSALKSAIESQFGSLDNLIETMNAQTAAIQGSGWGWLVLNPDTGNLELITLPNQDTPAMVGKTPLLGIDIWEHAFYLDYENVKAEYLKNIWRVVNWKDVISRYDDAIAQAKAKKQQ</sequence>
<comment type="caution">
    <text evidence="1">The sequence shown here is derived from an EMBL/GenBank/DDBJ whole genome shotgun (WGS) entry which is preliminary data.</text>
</comment>
<evidence type="ECO:0000313" key="2">
    <source>
        <dbReference type="Proteomes" id="UP001145114"/>
    </source>
</evidence>
<gene>
    <name evidence="1" type="primary">SOD2</name>
    <name evidence="1" type="ORF">EV182_003614</name>
</gene>
<evidence type="ECO:0000313" key="1">
    <source>
        <dbReference type="EMBL" id="KAJ1674274.1"/>
    </source>
</evidence>
<protein>
    <submittedName>
        <fullName evidence="1">Superoxide dismutase [Mn], mitochondrial</fullName>
        <ecNumber evidence="1">1.15.1.1</ecNumber>
    </submittedName>
</protein>
<organism evidence="1 2">
    <name type="scientific">Spiromyces aspiralis</name>
    <dbReference type="NCBI Taxonomy" id="68401"/>
    <lineage>
        <taxon>Eukaryota</taxon>
        <taxon>Fungi</taxon>
        <taxon>Fungi incertae sedis</taxon>
        <taxon>Zoopagomycota</taxon>
        <taxon>Kickxellomycotina</taxon>
        <taxon>Kickxellomycetes</taxon>
        <taxon>Kickxellales</taxon>
        <taxon>Kickxellaceae</taxon>
        <taxon>Spiromyces</taxon>
    </lineage>
</organism>
<dbReference type="EMBL" id="JAMZIH010006106">
    <property type="protein sequence ID" value="KAJ1674274.1"/>
    <property type="molecule type" value="Genomic_DNA"/>
</dbReference>
<name>A0ACC1HK29_9FUNG</name>